<organism evidence="3">
    <name type="scientific">hydrothermal vent metagenome</name>
    <dbReference type="NCBI Taxonomy" id="652676"/>
    <lineage>
        <taxon>unclassified sequences</taxon>
        <taxon>metagenomes</taxon>
        <taxon>ecological metagenomes</taxon>
    </lineage>
</organism>
<gene>
    <name evidence="3" type="ORF">MGWOODY_Mmi744</name>
</gene>
<reference evidence="3" key="1">
    <citation type="submission" date="2015-10" db="EMBL/GenBank/DDBJ databases">
        <authorList>
            <person name="Gilbert D.G."/>
        </authorList>
    </citation>
    <scope>NUCLEOTIDE SEQUENCE</scope>
</reference>
<protein>
    <submittedName>
        <fullName evidence="3">Glucose-1-phosphate thymidylyltransferase</fullName>
        <ecNumber evidence="3">2.7.7.24</ecNumber>
    </submittedName>
</protein>
<dbReference type="InterPro" id="IPR011004">
    <property type="entry name" value="Trimer_LpxA-like_sf"/>
</dbReference>
<dbReference type="PANTHER" id="PTHR43584">
    <property type="entry name" value="NUCLEOTIDYL TRANSFERASE"/>
    <property type="match status" value="1"/>
</dbReference>
<keyword evidence="3" id="KW-0548">Nucleotidyltransferase</keyword>
<evidence type="ECO:0000313" key="3">
    <source>
        <dbReference type="EMBL" id="CUV09472.1"/>
    </source>
</evidence>
<dbReference type="SUPFAM" id="SSF51161">
    <property type="entry name" value="Trimeric LpxA-like enzymes"/>
    <property type="match status" value="1"/>
</dbReference>
<keyword evidence="1 3" id="KW-0808">Transferase</keyword>
<name>A0A160VGF6_9ZZZZ</name>
<evidence type="ECO:0000256" key="1">
    <source>
        <dbReference type="ARBA" id="ARBA00022679"/>
    </source>
</evidence>
<proteinExistence type="predicted"/>
<accession>A0A160VGF6</accession>
<sequence length="397" mass="44149">MNIFVYEDLSAMNFDPISLTRATFDIRIGAETFLDRIQSIFPDSNISLIVRDELKNVTMERHPEFSVNPSSVKDGLWLLGNVIWDKVDMKSLLKANNAFYSDKKLVGANLSKELGEDWMKKEGPAHGSPSIGNKEKVKSFYCQYLWNILNHLPHTVLYESGNYRNHLDPTKYPDAIFMNPDQIFVGDATIQPSALINAEKGPVIIDDGVLIHGQTYLEGPLYIGRDSMINPLTQIKNSVIGPSCKIGGELNTAIIQGFSNKVHEGHLGDAFLGEWVNLGAGTINSNLKNNYVSVKVQINGKSVDTGSLHIGCFLGDHVKTAVGTVLNTGTVVGPGSMIATNGFPPKAIRPFTWYVNGTHKKVILDKFFKTAYHVKERRDKKLSKTEKSLLEKIERNR</sequence>
<dbReference type="GO" id="GO:0016746">
    <property type="term" value="F:acyltransferase activity"/>
    <property type="evidence" value="ECO:0007669"/>
    <property type="project" value="UniProtKB-KW"/>
</dbReference>
<dbReference type="EC" id="2.7.7.24" evidence="3"/>
<dbReference type="EMBL" id="FAXC01000259">
    <property type="protein sequence ID" value="CUV09472.1"/>
    <property type="molecule type" value="Genomic_DNA"/>
</dbReference>
<dbReference type="InterPro" id="IPR050065">
    <property type="entry name" value="GlmU-like"/>
</dbReference>
<dbReference type="InterPro" id="IPR023917">
    <property type="entry name" value="Bifunctiontional_GlmU_bac-type"/>
</dbReference>
<evidence type="ECO:0000256" key="2">
    <source>
        <dbReference type="ARBA" id="ARBA00023315"/>
    </source>
</evidence>
<dbReference type="AlphaFoldDB" id="A0A160VGF6"/>
<dbReference type="Gene3D" id="2.160.10.10">
    <property type="entry name" value="Hexapeptide repeat proteins"/>
    <property type="match status" value="1"/>
</dbReference>
<dbReference type="GO" id="GO:0008879">
    <property type="term" value="F:glucose-1-phosphate thymidylyltransferase activity"/>
    <property type="evidence" value="ECO:0007669"/>
    <property type="project" value="UniProtKB-EC"/>
</dbReference>
<dbReference type="NCBIfam" id="TIGR03991">
    <property type="entry name" value="alt_bact_glmU"/>
    <property type="match status" value="1"/>
</dbReference>
<dbReference type="Pfam" id="PF13562">
    <property type="entry name" value="NTP_transf_4"/>
    <property type="match status" value="1"/>
</dbReference>
<keyword evidence="2" id="KW-0012">Acyltransferase</keyword>